<evidence type="ECO:0000256" key="3">
    <source>
        <dbReference type="SAM" id="MobiDB-lite"/>
    </source>
</evidence>
<dbReference type="Proteomes" id="UP000193560">
    <property type="component" value="Unassembled WGS sequence"/>
</dbReference>
<dbReference type="Pfam" id="PF21730">
    <property type="entry name" value="Vma22_CCDC115"/>
    <property type="match status" value="1"/>
</dbReference>
<evidence type="ECO:0000313" key="5">
    <source>
        <dbReference type="Proteomes" id="UP000193560"/>
    </source>
</evidence>
<feature type="region of interest" description="Disordered" evidence="3">
    <location>
        <begin position="101"/>
        <end position="143"/>
    </location>
</feature>
<gene>
    <name evidence="4" type="ORF">BCR42DRAFT_381539</name>
</gene>
<protein>
    <recommendedName>
        <fullName evidence="1">Vacuolar ATPase assembly protein VMA22</fullName>
    </recommendedName>
</protein>
<dbReference type="PANTHER" id="PTHR31996:SF2">
    <property type="entry name" value="COILED-COIL DOMAIN-CONTAINING PROTEIN 115"/>
    <property type="match status" value="1"/>
</dbReference>
<comment type="caution">
    <text evidence="4">The sequence shown here is derived from an EMBL/GenBank/DDBJ whole genome shotgun (WGS) entry which is preliminary data.</text>
</comment>
<dbReference type="PANTHER" id="PTHR31996">
    <property type="entry name" value="COILED-COIL DOMAIN-CONTAINING PROTEIN 115"/>
    <property type="match status" value="1"/>
</dbReference>
<dbReference type="OrthoDB" id="408631at2759"/>
<dbReference type="GO" id="GO:0070072">
    <property type="term" value="P:vacuolar proton-transporting V-type ATPase complex assembly"/>
    <property type="evidence" value="ECO:0007669"/>
    <property type="project" value="InterPro"/>
</dbReference>
<accession>A0A1X2I4T0</accession>
<keyword evidence="5" id="KW-1185">Reference proteome</keyword>
<sequence>MTTNNENTLDQVCSELDQLTLDYLSKINQYTLDRTSTSGEVQKGFLDLAHAKYTMGTKTISRFSYDERMKAQVQLKVDHNNNTPYTMTRLSPEILELESKTTEEAQLRQRKEDKSKQGNRDSDSEKEKDDGTKDKVEKKTAKTNGNPLHWFGFLVSSSLRTSQNHFQTAITHYIDLANLIHELEIMEQQYQYLKKKKQELMDQQLQKDTATMTATLSTAAI</sequence>
<organism evidence="4 5">
    <name type="scientific">Absidia repens</name>
    <dbReference type="NCBI Taxonomy" id="90262"/>
    <lineage>
        <taxon>Eukaryota</taxon>
        <taxon>Fungi</taxon>
        <taxon>Fungi incertae sedis</taxon>
        <taxon>Mucoromycota</taxon>
        <taxon>Mucoromycotina</taxon>
        <taxon>Mucoromycetes</taxon>
        <taxon>Mucorales</taxon>
        <taxon>Cunninghamellaceae</taxon>
        <taxon>Absidia</taxon>
    </lineage>
</organism>
<proteinExistence type="predicted"/>
<evidence type="ECO:0000256" key="2">
    <source>
        <dbReference type="SAM" id="Coils"/>
    </source>
</evidence>
<evidence type="ECO:0000313" key="4">
    <source>
        <dbReference type="EMBL" id="ORZ09468.1"/>
    </source>
</evidence>
<keyword evidence="2" id="KW-0175">Coiled coil</keyword>
<evidence type="ECO:0000256" key="1">
    <source>
        <dbReference type="ARBA" id="ARBA00093634"/>
    </source>
</evidence>
<name>A0A1X2I4T0_9FUNG</name>
<dbReference type="STRING" id="90262.A0A1X2I4T0"/>
<dbReference type="EMBL" id="MCGE01000027">
    <property type="protein sequence ID" value="ORZ09468.1"/>
    <property type="molecule type" value="Genomic_DNA"/>
</dbReference>
<dbReference type="AlphaFoldDB" id="A0A1X2I4T0"/>
<feature type="compositionally biased region" description="Basic and acidic residues" evidence="3">
    <location>
        <begin position="101"/>
        <end position="140"/>
    </location>
</feature>
<reference evidence="4 5" key="1">
    <citation type="submission" date="2016-07" db="EMBL/GenBank/DDBJ databases">
        <title>Pervasive Adenine N6-methylation of Active Genes in Fungi.</title>
        <authorList>
            <consortium name="DOE Joint Genome Institute"/>
            <person name="Mondo S.J."/>
            <person name="Dannebaum R.O."/>
            <person name="Kuo R.C."/>
            <person name="Labutti K."/>
            <person name="Haridas S."/>
            <person name="Kuo A."/>
            <person name="Salamov A."/>
            <person name="Ahrendt S.R."/>
            <person name="Lipzen A."/>
            <person name="Sullivan W."/>
            <person name="Andreopoulos W.B."/>
            <person name="Clum A."/>
            <person name="Lindquist E."/>
            <person name="Daum C."/>
            <person name="Ramamoorthy G.K."/>
            <person name="Gryganskyi A."/>
            <person name="Culley D."/>
            <person name="Magnuson J.K."/>
            <person name="James T.Y."/>
            <person name="O'Malley M.A."/>
            <person name="Stajich J.E."/>
            <person name="Spatafora J.W."/>
            <person name="Visel A."/>
            <person name="Grigoriev I.V."/>
        </authorList>
    </citation>
    <scope>NUCLEOTIDE SEQUENCE [LARGE SCALE GENOMIC DNA]</scope>
    <source>
        <strain evidence="4 5">NRRL 1336</strain>
    </source>
</reference>
<dbReference type="GO" id="GO:0051082">
    <property type="term" value="F:unfolded protein binding"/>
    <property type="evidence" value="ECO:0007669"/>
    <property type="project" value="TreeGrafter"/>
</dbReference>
<dbReference type="InterPro" id="IPR040357">
    <property type="entry name" value="Vma22/CCDC115"/>
</dbReference>
<feature type="coiled-coil region" evidence="2">
    <location>
        <begin position="176"/>
        <end position="203"/>
    </location>
</feature>